<dbReference type="Proteomes" id="UP000441032">
    <property type="component" value="Unassembled WGS sequence"/>
</dbReference>
<feature type="domain" description="HTH crp-type" evidence="5">
    <location>
        <begin position="166"/>
        <end position="239"/>
    </location>
</feature>
<dbReference type="InterPro" id="IPR014710">
    <property type="entry name" value="RmlC-like_jellyroll"/>
</dbReference>
<evidence type="ECO:0000256" key="3">
    <source>
        <dbReference type="ARBA" id="ARBA00023163"/>
    </source>
</evidence>
<dbReference type="InterPro" id="IPR036390">
    <property type="entry name" value="WH_DNA-bd_sf"/>
</dbReference>
<comment type="caution">
    <text evidence="6">The sequence shown here is derived from an EMBL/GenBank/DDBJ whole genome shotgun (WGS) entry which is preliminary data.</text>
</comment>
<dbReference type="SUPFAM" id="SSF46785">
    <property type="entry name" value="Winged helix' DNA-binding domain"/>
    <property type="match status" value="1"/>
</dbReference>
<feature type="domain" description="Cyclic nucleotide-binding" evidence="4">
    <location>
        <begin position="31"/>
        <end position="102"/>
    </location>
</feature>
<dbReference type="Pfam" id="PF13545">
    <property type="entry name" value="HTH_Crp_2"/>
    <property type="match status" value="1"/>
</dbReference>
<dbReference type="InterPro" id="IPR018490">
    <property type="entry name" value="cNMP-bd_dom_sf"/>
</dbReference>
<evidence type="ECO:0000313" key="6">
    <source>
        <dbReference type="EMBL" id="MRS99670.1"/>
    </source>
</evidence>
<dbReference type="PANTHER" id="PTHR24567:SF75">
    <property type="entry name" value="FUMARATE AND NITRATE REDUCTION REGULATORY PROTEIN"/>
    <property type="match status" value="1"/>
</dbReference>
<dbReference type="PANTHER" id="PTHR24567">
    <property type="entry name" value="CRP FAMILY TRANSCRIPTIONAL REGULATORY PROTEIN"/>
    <property type="match status" value="1"/>
</dbReference>
<dbReference type="SMART" id="SM00419">
    <property type="entry name" value="HTH_CRP"/>
    <property type="match status" value="1"/>
</dbReference>
<dbReference type="EMBL" id="WJYN01000004">
    <property type="protein sequence ID" value="MRS99670.1"/>
    <property type="molecule type" value="Genomic_DNA"/>
</dbReference>
<sequence>MQRVIPSCSRMSMLYPSPCTRCSSCDLKRYCLPSCTDLTLSTALDAMIDRRISLAPGDVIFQAGERLHFLYKVKRGAVSSRITTSHGTEMIVAFHMPSELFGVDGVNVRKYGTTAQAITDSEICLIPYEDAVKLMSSSPEFQGWMMRSFSDAILREHQLITAIGQLRAEERFARFLIDLASRMQKANSANRIITLPMSRGDICLHLGMRIETLSRVLTSLVRERVLIIKKRVIEIIDPEGLQRIASLELGTRLY</sequence>
<keyword evidence="1" id="KW-0805">Transcription regulation</keyword>
<dbReference type="SUPFAM" id="SSF51206">
    <property type="entry name" value="cAMP-binding domain-like"/>
    <property type="match status" value="1"/>
</dbReference>
<proteinExistence type="predicted"/>
<dbReference type="GO" id="GO:0003677">
    <property type="term" value="F:DNA binding"/>
    <property type="evidence" value="ECO:0007669"/>
    <property type="project" value="UniProtKB-KW"/>
</dbReference>
<dbReference type="PROSITE" id="PS51063">
    <property type="entry name" value="HTH_CRP_2"/>
    <property type="match status" value="1"/>
</dbReference>
<dbReference type="Gene3D" id="1.10.10.10">
    <property type="entry name" value="Winged helix-like DNA-binding domain superfamily/Winged helix DNA-binding domain"/>
    <property type="match status" value="1"/>
</dbReference>
<evidence type="ECO:0000259" key="4">
    <source>
        <dbReference type="PROSITE" id="PS50042"/>
    </source>
</evidence>
<dbReference type="SMART" id="SM00100">
    <property type="entry name" value="cNMP"/>
    <property type="match status" value="1"/>
</dbReference>
<dbReference type="PROSITE" id="PS50042">
    <property type="entry name" value="CNMP_BINDING_3"/>
    <property type="match status" value="1"/>
</dbReference>
<protein>
    <submittedName>
        <fullName evidence="6">Helix-turn-helix domain-containing protein</fullName>
    </submittedName>
</protein>
<reference evidence="6 7" key="1">
    <citation type="submission" date="2019-11" db="EMBL/GenBank/DDBJ databases">
        <title>Phenotypic characterization of an OXA-22 and OXA-60 co-producing Ralstonia pickettii clinical strain.</title>
        <authorList>
            <person name="He F."/>
        </authorList>
    </citation>
    <scope>NUCLEOTIDE SEQUENCE [LARGE SCALE GENOMIC DNA]</scope>
    <source>
        <strain evidence="6 7">PSLESD1</strain>
    </source>
</reference>
<dbReference type="InterPro" id="IPR000595">
    <property type="entry name" value="cNMP-bd_dom"/>
</dbReference>
<evidence type="ECO:0000256" key="2">
    <source>
        <dbReference type="ARBA" id="ARBA00023125"/>
    </source>
</evidence>
<dbReference type="Gene3D" id="2.60.120.10">
    <property type="entry name" value="Jelly Rolls"/>
    <property type="match status" value="1"/>
</dbReference>
<keyword evidence="3" id="KW-0804">Transcription</keyword>
<dbReference type="InterPro" id="IPR036388">
    <property type="entry name" value="WH-like_DNA-bd_sf"/>
</dbReference>
<dbReference type="Pfam" id="PF00027">
    <property type="entry name" value="cNMP_binding"/>
    <property type="match status" value="1"/>
</dbReference>
<evidence type="ECO:0000313" key="7">
    <source>
        <dbReference type="Proteomes" id="UP000441032"/>
    </source>
</evidence>
<name>A0A7X2HNB4_RALPI</name>
<evidence type="ECO:0000259" key="5">
    <source>
        <dbReference type="PROSITE" id="PS51063"/>
    </source>
</evidence>
<gene>
    <name evidence="6" type="ORF">GJQ57_13540</name>
</gene>
<organism evidence="6 7">
    <name type="scientific">Ralstonia pickettii</name>
    <name type="common">Burkholderia pickettii</name>
    <dbReference type="NCBI Taxonomy" id="329"/>
    <lineage>
        <taxon>Bacteria</taxon>
        <taxon>Pseudomonadati</taxon>
        <taxon>Pseudomonadota</taxon>
        <taxon>Betaproteobacteria</taxon>
        <taxon>Burkholderiales</taxon>
        <taxon>Burkholderiaceae</taxon>
        <taxon>Ralstonia</taxon>
    </lineage>
</organism>
<dbReference type="PRINTS" id="PR00034">
    <property type="entry name" value="HTHCRP"/>
</dbReference>
<keyword evidence="2" id="KW-0238">DNA-binding</keyword>
<evidence type="ECO:0000256" key="1">
    <source>
        <dbReference type="ARBA" id="ARBA00023015"/>
    </source>
</evidence>
<dbReference type="GO" id="GO:0003700">
    <property type="term" value="F:DNA-binding transcription factor activity"/>
    <property type="evidence" value="ECO:0007669"/>
    <property type="project" value="TreeGrafter"/>
</dbReference>
<dbReference type="AlphaFoldDB" id="A0A7X2HNB4"/>
<dbReference type="CDD" id="cd00038">
    <property type="entry name" value="CAP_ED"/>
    <property type="match status" value="1"/>
</dbReference>
<accession>A0A7X2HNB4</accession>
<dbReference type="InterPro" id="IPR050397">
    <property type="entry name" value="Env_Response_Regulators"/>
</dbReference>
<dbReference type="InterPro" id="IPR012318">
    <property type="entry name" value="HTH_CRP"/>
</dbReference>
<dbReference type="GO" id="GO:0005829">
    <property type="term" value="C:cytosol"/>
    <property type="evidence" value="ECO:0007669"/>
    <property type="project" value="TreeGrafter"/>
</dbReference>